<organism evidence="2">
    <name type="scientific">Bacillus thuringiensis DB27</name>
    <dbReference type="NCBI Taxonomy" id="1431339"/>
    <lineage>
        <taxon>Bacteria</taxon>
        <taxon>Bacillati</taxon>
        <taxon>Bacillota</taxon>
        <taxon>Bacilli</taxon>
        <taxon>Bacillales</taxon>
        <taxon>Bacillaceae</taxon>
        <taxon>Bacillus</taxon>
        <taxon>Bacillus cereus group</taxon>
    </lineage>
</organism>
<evidence type="ECO:0000256" key="1">
    <source>
        <dbReference type="SAM" id="Coils"/>
    </source>
</evidence>
<feature type="coiled-coil region" evidence="1">
    <location>
        <begin position="93"/>
        <end position="134"/>
    </location>
</feature>
<name>W8YIY2_BACTU</name>
<sequence>MAEQLAEERNWDTLCERAEKLRGEKLSWAKIADRLGVSESTLYYNVAKRREKKENARKRIGVSKLFTTKEKAQGTNNENGKSVMTTPVLLKEKEQLLQTLQTEQETRKGIEAEYERIKKQLQEREEAYTILLNESNQLSEKKWEVEAELRKTQIRISAAEETADMERKRRLECQARAQALGIALKAIL</sequence>
<reference evidence="2" key="1">
    <citation type="submission" date="2014-01" db="EMBL/GenBank/DDBJ databases">
        <title>Draft genome sequence of highly nematicidal Bacillus thuringiensis DB27.</title>
        <authorList>
            <person name="Iatsenko I."/>
            <person name="Pickard D."/>
            <person name="Corton C."/>
            <person name="Dougan G."/>
            <person name="Sommer R.J."/>
        </authorList>
    </citation>
    <scope>NUCLEOTIDE SEQUENCE [LARGE SCALE GENOMIC DNA]</scope>
    <source>
        <strain evidence="2">DB27</strain>
    </source>
</reference>
<dbReference type="Proteomes" id="UP000030682">
    <property type="component" value="Unassembled WGS sequence"/>
</dbReference>
<accession>W8YIY2</accession>
<reference evidence="2" key="2">
    <citation type="submission" date="2014-01" db="EMBL/GenBank/DDBJ databases">
        <authorList>
            <person name="Aslett M."/>
        </authorList>
    </citation>
    <scope>NUCLEOTIDE SEQUENCE [LARGE SCALE GENOMIC DNA]</scope>
    <source>
        <strain evidence="2">DB27</strain>
    </source>
</reference>
<dbReference type="EMBL" id="HG810019">
    <property type="protein sequence ID" value="CDN38401.1"/>
    <property type="molecule type" value="Genomic_DNA"/>
</dbReference>
<proteinExistence type="predicted"/>
<dbReference type="AlphaFoldDB" id="W8YIY2"/>
<dbReference type="HOGENOM" id="CLU_081772_0_0_9"/>
<gene>
    <name evidence="2" type="ORF">BTDB27_004743</name>
</gene>
<keyword evidence="1" id="KW-0175">Coiled coil</keyword>
<evidence type="ECO:0000313" key="2">
    <source>
        <dbReference type="EMBL" id="CDN38401.1"/>
    </source>
</evidence>
<protein>
    <submittedName>
        <fullName evidence="2">Uncharacterized protein</fullName>
    </submittedName>
</protein>